<dbReference type="AlphaFoldDB" id="A0A3L9Y0Z6"/>
<gene>
    <name evidence="1" type="ORF">D9R08_17205</name>
</gene>
<keyword evidence="2" id="KW-1185">Reference proteome</keyword>
<name>A0A3L9Y0Z6_9RHOB</name>
<evidence type="ECO:0000313" key="2">
    <source>
        <dbReference type="Proteomes" id="UP000281343"/>
    </source>
</evidence>
<organism evidence="1 2">
    <name type="scientific">Rhodophyticola porphyridii</name>
    <dbReference type="NCBI Taxonomy" id="1852017"/>
    <lineage>
        <taxon>Bacteria</taxon>
        <taxon>Pseudomonadati</taxon>
        <taxon>Pseudomonadota</taxon>
        <taxon>Alphaproteobacteria</taxon>
        <taxon>Rhodobacterales</taxon>
        <taxon>Roseobacteraceae</taxon>
        <taxon>Rhodophyticola</taxon>
    </lineage>
</organism>
<dbReference type="EMBL" id="RCNT01000010">
    <property type="protein sequence ID" value="RMA40898.1"/>
    <property type="molecule type" value="Genomic_DNA"/>
</dbReference>
<evidence type="ECO:0000313" key="1">
    <source>
        <dbReference type="EMBL" id="RMA40898.1"/>
    </source>
</evidence>
<protein>
    <submittedName>
        <fullName evidence="1">Uncharacterized protein</fullName>
    </submittedName>
</protein>
<comment type="caution">
    <text evidence="1">The sequence shown here is derived from an EMBL/GenBank/DDBJ whole genome shotgun (WGS) entry which is preliminary data.</text>
</comment>
<proteinExistence type="predicted"/>
<reference evidence="1 2" key="1">
    <citation type="submission" date="2018-10" db="EMBL/GenBank/DDBJ databases">
        <authorList>
            <person name="Jung H.S."/>
            <person name="Jeon C.O."/>
        </authorList>
    </citation>
    <scope>NUCLEOTIDE SEQUENCE [LARGE SCALE GENOMIC DNA]</scope>
    <source>
        <strain evidence="1 2">MA-7-27</strain>
    </source>
</reference>
<sequence length="131" mass="14314">MLDSFLQSPFGKDYKWDPRFLDGDTLGSRGLGLVSKNLNSSGRPTWTLSIAIDSYGSAAVEIGDWHPGNTVDEAISRYELDIEHLSEPDAASKISAVMLSHPESNIAANFQFFVADALKMPSPDLTLEPEL</sequence>
<accession>A0A3L9Y0Z6</accession>
<dbReference type="Proteomes" id="UP000281343">
    <property type="component" value="Unassembled WGS sequence"/>
</dbReference>